<evidence type="ECO:0000256" key="5">
    <source>
        <dbReference type="ARBA" id="ARBA00023136"/>
    </source>
</evidence>
<keyword evidence="5 7" id="KW-0472">Membrane</keyword>
<evidence type="ECO:0000256" key="2">
    <source>
        <dbReference type="ARBA" id="ARBA00007511"/>
    </source>
</evidence>
<feature type="transmembrane region" description="Helical" evidence="7">
    <location>
        <begin position="12"/>
        <end position="34"/>
    </location>
</feature>
<evidence type="ECO:0000256" key="4">
    <source>
        <dbReference type="ARBA" id="ARBA00022989"/>
    </source>
</evidence>
<name>A0A401UEL3_9BACT</name>
<comment type="similarity">
    <text evidence="2">Belongs to the TerC family.</text>
</comment>
<evidence type="ECO:0000256" key="1">
    <source>
        <dbReference type="ARBA" id="ARBA00004141"/>
    </source>
</evidence>
<feature type="transmembrane region" description="Helical" evidence="7">
    <location>
        <begin position="169"/>
        <end position="186"/>
    </location>
</feature>
<feature type="coiled-coil region" evidence="6">
    <location>
        <begin position="243"/>
        <end position="270"/>
    </location>
</feature>
<organism evidence="8 9">
    <name type="scientific">Chryseotalea sanaruensis</name>
    <dbReference type="NCBI Taxonomy" id="2482724"/>
    <lineage>
        <taxon>Bacteria</taxon>
        <taxon>Pseudomonadati</taxon>
        <taxon>Bacteroidota</taxon>
        <taxon>Cytophagia</taxon>
        <taxon>Cytophagales</taxon>
        <taxon>Chryseotaleaceae</taxon>
        <taxon>Chryseotalea</taxon>
    </lineage>
</organism>
<reference evidence="8 9" key="1">
    <citation type="submission" date="2018-11" db="EMBL/GenBank/DDBJ databases">
        <title>Chryseotalea sanarue gen. nov., sp., nov., a member of the family Cytophagaceae, isolated from a brackish lake in Hamamatsu Japan.</title>
        <authorList>
            <person name="Maejima Y."/>
            <person name="Iino T."/>
            <person name="Muraguchi Y."/>
            <person name="Fukuda K."/>
            <person name="Ohkuma M."/>
            <person name="Moriuchi R."/>
            <person name="Dohra H."/>
            <person name="Kimbara K."/>
            <person name="Shintani M."/>
        </authorList>
    </citation>
    <scope>NUCLEOTIDE SEQUENCE [LARGE SCALE GENOMIC DNA]</scope>
    <source>
        <strain evidence="8 9">Ys</strain>
    </source>
</reference>
<feature type="transmembrane region" description="Helical" evidence="7">
    <location>
        <begin position="143"/>
        <end position="163"/>
    </location>
</feature>
<keyword evidence="6" id="KW-0175">Coiled coil</keyword>
<evidence type="ECO:0000256" key="3">
    <source>
        <dbReference type="ARBA" id="ARBA00022692"/>
    </source>
</evidence>
<dbReference type="OrthoDB" id="9805314at2"/>
<evidence type="ECO:0000256" key="6">
    <source>
        <dbReference type="SAM" id="Coils"/>
    </source>
</evidence>
<keyword evidence="3 7" id="KW-0812">Transmembrane</keyword>
<dbReference type="Proteomes" id="UP000288227">
    <property type="component" value="Unassembled WGS sequence"/>
</dbReference>
<feature type="transmembrane region" description="Helical" evidence="7">
    <location>
        <begin position="97"/>
        <end position="113"/>
    </location>
</feature>
<dbReference type="Pfam" id="PF03741">
    <property type="entry name" value="TerC"/>
    <property type="match status" value="1"/>
</dbReference>
<evidence type="ECO:0000313" key="9">
    <source>
        <dbReference type="Proteomes" id="UP000288227"/>
    </source>
</evidence>
<evidence type="ECO:0000313" key="8">
    <source>
        <dbReference type="EMBL" id="GCC53348.1"/>
    </source>
</evidence>
<proteinExistence type="inferred from homology"/>
<keyword evidence="9" id="KW-1185">Reference proteome</keyword>
<feature type="transmembrane region" description="Helical" evidence="7">
    <location>
        <begin position="228"/>
        <end position="246"/>
    </location>
</feature>
<feature type="transmembrane region" description="Helical" evidence="7">
    <location>
        <begin position="198"/>
        <end position="216"/>
    </location>
</feature>
<dbReference type="AlphaFoldDB" id="A0A401UEL3"/>
<comment type="subcellular location">
    <subcellularLocation>
        <location evidence="1">Membrane</location>
        <topology evidence="1">Multi-pass membrane protein</topology>
    </subcellularLocation>
</comment>
<dbReference type="PANTHER" id="PTHR30238">
    <property type="entry name" value="MEMBRANE BOUND PREDICTED REDOX MODULATOR"/>
    <property type="match status" value="1"/>
</dbReference>
<evidence type="ECO:0000256" key="7">
    <source>
        <dbReference type="SAM" id="Phobius"/>
    </source>
</evidence>
<protein>
    <submittedName>
        <fullName evidence="8">Membrane protein</fullName>
    </submittedName>
</protein>
<accession>A0A401UEL3</accession>
<dbReference type="PANTHER" id="PTHR30238:SF4">
    <property type="entry name" value="SLL1022 PROTEIN"/>
    <property type="match status" value="1"/>
</dbReference>
<dbReference type="RefSeq" id="WP_127123996.1">
    <property type="nucleotide sequence ID" value="NZ_BHXQ01000007.1"/>
</dbReference>
<dbReference type="GO" id="GO:0016020">
    <property type="term" value="C:membrane"/>
    <property type="evidence" value="ECO:0007669"/>
    <property type="project" value="UniProtKB-SubCell"/>
</dbReference>
<comment type="caution">
    <text evidence="8">The sequence shown here is derived from an EMBL/GenBank/DDBJ whole genome shotgun (WGS) entry which is preliminary data.</text>
</comment>
<feature type="transmembrane region" description="Helical" evidence="7">
    <location>
        <begin position="55"/>
        <end position="77"/>
    </location>
</feature>
<dbReference type="InterPro" id="IPR005496">
    <property type="entry name" value="Integral_membrane_TerC"/>
</dbReference>
<sequence length="271" mass="30504">MEIFLTAEAWLALVTLTFFEVVLGIDNIIFISIVSNKLPIEQRARTRNMGLALAMIVRIMLLLGITWVITFTEPLFFLSDILGHGLVDRFIGHDHPFSGRDLILMFGGLFLIAKSTREMNHEVEGDDEEGEIQAKATKSITNVIIQIILLDIIFSFDSILTAVGLTQEILIMVIAVVISIGIMMVFSGRISDYIHKHPSLEVLALGFLILIGFMLFLEGLEYDIPKGYIYFAVVFSLLIEMFNIRVRNRRDKARQKLKAAKAQAKEAKTNA</sequence>
<keyword evidence="4 7" id="KW-1133">Transmembrane helix</keyword>
<dbReference type="EMBL" id="BHXQ01000007">
    <property type="protein sequence ID" value="GCC53348.1"/>
    <property type="molecule type" value="Genomic_DNA"/>
</dbReference>
<gene>
    <name evidence="8" type="ORF">SanaruYs_35910</name>
</gene>